<name>A0AA45AP98_VERDA</name>
<protein>
    <submittedName>
        <fullName evidence="1">Uncharacterized protein</fullName>
    </submittedName>
</protein>
<proteinExistence type="predicted"/>
<sequence length="41" mass="4065">MPQSQVSAIAGSFALPDCSSVTSTGSFDLLLGSSGKGVTFL</sequence>
<organism evidence="1 2">
    <name type="scientific">Verticillium dahliae</name>
    <name type="common">Verticillium wilt</name>
    <dbReference type="NCBI Taxonomy" id="27337"/>
    <lineage>
        <taxon>Eukaryota</taxon>
        <taxon>Fungi</taxon>
        <taxon>Dikarya</taxon>
        <taxon>Ascomycota</taxon>
        <taxon>Pezizomycotina</taxon>
        <taxon>Sordariomycetes</taxon>
        <taxon>Hypocreomycetidae</taxon>
        <taxon>Glomerellales</taxon>
        <taxon>Plectosphaerellaceae</taxon>
        <taxon>Verticillium</taxon>
    </lineage>
</organism>
<dbReference type="EMBL" id="MPSH01000008">
    <property type="protein sequence ID" value="PNH33576.1"/>
    <property type="molecule type" value="Genomic_DNA"/>
</dbReference>
<comment type="caution">
    <text evidence="1">The sequence shown here is derived from an EMBL/GenBank/DDBJ whole genome shotgun (WGS) entry which is preliminary data.</text>
</comment>
<dbReference type="AlphaFoldDB" id="A0AA45AP98"/>
<dbReference type="Proteomes" id="UP000236305">
    <property type="component" value="Unassembled WGS sequence"/>
</dbReference>
<evidence type="ECO:0000313" key="2">
    <source>
        <dbReference type="Proteomes" id="UP000236305"/>
    </source>
</evidence>
<evidence type="ECO:0000313" key="1">
    <source>
        <dbReference type="EMBL" id="PNH33576.1"/>
    </source>
</evidence>
<reference evidence="1 2" key="1">
    <citation type="submission" date="2017-12" db="EMBL/GenBank/DDBJ databases">
        <title>Comparative genomics yields insights into virulence evolution of Verticillium dahliae.</title>
        <authorList>
            <person name="Fan R."/>
            <person name="Armitage A.D."/>
            <person name="Cascant-Lopez E."/>
            <person name="Sobczyk M."/>
            <person name="Cockerton H.M."/>
            <person name="Harrison R.J."/>
        </authorList>
    </citation>
    <scope>NUCLEOTIDE SEQUENCE [LARGE SCALE GENOMIC DNA]</scope>
    <source>
        <strain evidence="1 2">12008</strain>
    </source>
</reference>
<gene>
    <name evidence="1" type="ORF">BJF96_g3103</name>
</gene>
<accession>A0AA45AP98</accession>